<keyword evidence="1" id="KW-1133">Transmembrane helix</keyword>
<evidence type="ECO:0000313" key="3">
    <source>
        <dbReference type="EMBL" id="ROS01143.1"/>
    </source>
</evidence>
<dbReference type="AlphaFoldDB" id="A0A3N2DMV8"/>
<feature type="signal peptide" evidence="2">
    <location>
        <begin position="1"/>
        <end position="19"/>
    </location>
</feature>
<keyword evidence="1" id="KW-0472">Membrane</keyword>
<feature type="transmembrane region" description="Helical" evidence="1">
    <location>
        <begin position="164"/>
        <end position="185"/>
    </location>
</feature>
<evidence type="ECO:0000256" key="2">
    <source>
        <dbReference type="SAM" id="SignalP"/>
    </source>
</evidence>
<keyword evidence="4" id="KW-1185">Reference proteome</keyword>
<keyword evidence="1" id="KW-0812">Transmembrane</keyword>
<evidence type="ECO:0000313" key="4">
    <source>
        <dbReference type="Proteomes" id="UP000275394"/>
    </source>
</evidence>
<protein>
    <recommendedName>
        <fullName evidence="5">Secreted protein</fullName>
    </recommendedName>
</protein>
<gene>
    <name evidence="3" type="ORF">EDC56_1571</name>
</gene>
<dbReference type="EMBL" id="RKHR01000004">
    <property type="protein sequence ID" value="ROS01143.1"/>
    <property type="molecule type" value="Genomic_DNA"/>
</dbReference>
<keyword evidence="2" id="KW-0732">Signal</keyword>
<organism evidence="3 4">
    <name type="scientific">Sinobacterium caligoides</name>
    <dbReference type="NCBI Taxonomy" id="933926"/>
    <lineage>
        <taxon>Bacteria</taxon>
        <taxon>Pseudomonadati</taxon>
        <taxon>Pseudomonadota</taxon>
        <taxon>Gammaproteobacteria</taxon>
        <taxon>Cellvibrionales</taxon>
        <taxon>Spongiibacteraceae</taxon>
        <taxon>Sinobacterium</taxon>
    </lineage>
</organism>
<accession>A0A3N2DMV8</accession>
<reference evidence="3 4" key="1">
    <citation type="submission" date="2018-11" db="EMBL/GenBank/DDBJ databases">
        <title>Genomic Encyclopedia of Type Strains, Phase IV (KMG-IV): sequencing the most valuable type-strain genomes for metagenomic binning, comparative biology and taxonomic classification.</title>
        <authorList>
            <person name="Goeker M."/>
        </authorList>
    </citation>
    <scope>NUCLEOTIDE SEQUENCE [LARGE SCALE GENOMIC DNA]</scope>
    <source>
        <strain evidence="3 4">DSM 100316</strain>
    </source>
</reference>
<dbReference type="RefSeq" id="WP_123711968.1">
    <property type="nucleotide sequence ID" value="NZ_RKHR01000004.1"/>
</dbReference>
<sequence length="194" mass="20559">MLKGIFASALLLLPVASQAVMIDLDGQTVNAENAEVIIVDENTIMIDGKTYQGVESIIGDVQVIETLSEVVAYETGQSSETAGVVFCDISCQDSWQLTPAEEGVSAEFAEEWTVISGNITSDVVQQDNDVIIEAVESEMVMIEPIDFGTIEPGDITLVESVDVAAVPLPAAGGLFLSLLGLLATLRVGRGLTRR</sequence>
<dbReference type="Proteomes" id="UP000275394">
    <property type="component" value="Unassembled WGS sequence"/>
</dbReference>
<evidence type="ECO:0000256" key="1">
    <source>
        <dbReference type="SAM" id="Phobius"/>
    </source>
</evidence>
<evidence type="ECO:0008006" key="5">
    <source>
        <dbReference type="Google" id="ProtNLM"/>
    </source>
</evidence>
<comment type="caution">
    <text evidence="3">The sequence shown here is derived from an EMBL/GenBank/DDBJ whole genome shotgun (WGS) entry which is preliminary data.</text>
</comment>
<feature type="chain" id="PRO_5017956471" description="Secreted protein" evidence="2">
    <location>
        <begin position="20"/>
        <end position="194"/>
    </location>
</feature>
<name>A0A3N2DMV8_9GAMM</name>
<proteinExistence type="predicted"/>